<dbReference type="AlphaFoldDB" id="A0A2I1H947"/>
<sequence>MNNSRGRPLTIITPQVIRLDIMIILHPPAPKILQIIIILPSILYLMSAKAKIALSSSSTHITTTTPPNPTGSKFSKQEILTLFKGLQENMTSIYARVHALELADQRMSRLESCVLDYKQDDVIAPDPNEFSHMLIDEHQ</sequence>
<proteinExistence type="predicted"/>
<keyword evidence="2" id="KW-1185">Reference proteome</keyword>
<protein>
    <submittedName>
        <fullName evidence="1">Uncharacterized protein</fullName>
    </submittedName>
</protein>
<name>A0A2I1H947_9GLOM</name>
<reference evidence="1 2" key="1">
    <citation type="submission" date="2015-10" db="EMBL/GenBank/DDBJ databases">
        <title>Genome analyses suggest a sexual origin of heterokaryosis in a supposedly ancient asexual fungus.</title>
        <authorList>
            <person name="Ropars J."/>
            <person name="Sedzielewska K."/>
            <person name="Noel J."/>
            <person name="Charron P."/>
            <person name="Farinelli L."/>
            <person name="Marton T."/>
            <person name="Kruger M."/>
            <person name="Pelin A."/>
            <person name="Brachmann A."/>
            <person name="Corradi N."/>
        </authorList>
    </citation>
    <scope>NUCLEOTIDE SEQUENCE [LARGE SCALE GENOMIC DNA]</scope>
    <source>
        <strain evidence="1 2">A4</strain>
    </source>
</reference>
<dbReference type="Proteomes" id="UP000234323">
    <property type="component" value="Unassembled WGS sequence"/>
</dbReference>
<organism evidence="1 2">
    <name type="scientific">Rhizophagus irregularis</name>
    <dbReference type="NCBI Taxonomy" id="588596"/>
    <lineage>
        <taxon>Eukaryota</taxon>
        <taxon>Fungi</taxon>
        <taxon>Fungi incertae sedis</taxon>
        <taxon>Mucoromycota</taxon>
        <taxon>Glomeromycotina</taxon>
        <taxon>Glomeromycetes</taxon>
        <taxon>Glomerales</taxon>
        <taxon>Glomeraceae</taxon>
        <taxon>Rhizophagus</taxon>
    </lineage>
</organism>
<comment type="caution">
    <text evidence="1">The sequence shown here is derived from an EMBL/GenBank/DDBJ whole genome shotgun (WGS) entry which is preliminary data.</text>
</comment>
<evidence type="ECO:0000313" key="2">
    <source>
        <dbReference type="Proteomes" id="UP000234323"/>
    </source>
</evidence>
<evidence type="ECO:0000313" key="1">
    <source>
        <dbReference type="EMBL" id="PKY55394.1"/>
    </source>
</evidence>
<accession>A0A2I1H947</accession>
<dbReference type="EMBL" id="LLXI01001844">
    <property type="protein sequence ID" value="PKY55394.1"/>
    <property type="molecule type" value="Genomic_DNA"/>
</dbReference>
<gene>
    <name evidence="1" type="ORF">RhiirA4_474807</name>
</gene>